<comment type="caution">
    <text evidence="1">The sequence shown here is derived from an EMBL/GenBank/DDBJ whole genome shotgun (WGS) entry which is preliminary data.</text>
</comment>
<feature type="non-terminal residue" evidence="1">
    <location>
        <position position="1"/>
    </location>
</feature>
<reference evidence="1 2" key="1">
    <citation type="submission" date="2020-10" db="EMBL/GenBank/DDBJ databases">
        <title>Nocardioides sp. isolated from sludge.</title>
        <authorList>
            <person name="Zhang X."/>
        </authorList>
    </citation>
    <scope>NUCLEOTIDE SEQUENCE [LARGE SCALE GENOMIC DNA]</scope>
    <source>
        <strain evidence="1 2">Y6</strain>
    </source>
</reference>
<dbReference type="RefSeq" id="WP_227486976.1">
    <property type="nucleotide sequence ID" value="NZ_JADCSA010000004.1"/>
</dbReference>
<accession>A0ABR9RSC7</accession>
<gene>
    <name evidence="1" type="ORF">IEQ44_05385</name>
</gene>
<keyword evidence="2" id="KW-1185">Reference proteome</keyword>
<evidence type="ECO:0000313" key="1">
    <source>
        <dbReference type="EMBL" id="MBE7324077.1"/>
    </source>
</evidence>
<sequence length="84" mass="9299">SIFFDVAHYKARYADIAGASNQDAMKHFTEFGMNEGRQGSAEFGPAYYMGTNPDLQQAYGANNYRRGIPHWIARGRAEGRPGAP</sequence>
<protein>
    <submittedName>
        <fullName evidence="1">Peptidase M10</fullName>
    </submittedName>
</protein>
<evidence type="ECO:0000313" key="2">
    <source>
        <dbReference type="Proteomes" id="UP000756387"/>
    </source>
</evidence>
<proteinExistence type="predicted"/>
<dbReference type="Proteomes" id="UP000756387">
    <property type="component" value="Unassembled WGS sequence"/>
</dbReference>
<dbReference type="EMBL" id="JADCSA010000004">
    <property type="protein sequence ID" value="MBE7324077.1"/>
    <property type="molecule type" value="Genomic_DNA"/>
</dbReference>
<organism evidence="1 2">
    <name type="scientific">Nocardioides malaquae</name>
    <dbReference type="NCBI Taxonomy" id="2773426"/>
    <lineage>
        <taxon>Bacteria</taxon>
        <taxon>Bacillati</taxon>
        <taxon>Actinomycetota</taxon>
        <taxon>Actinomycetes</taxon>
        <taxon>Propionibacteriales</taxon>
        <taxon>Nocardioidaceae</taxon>
        <taxon>Nocardioides</taxon>
    </lineage>
</organism>
<name>A0ABR9RSC7_9ACTN</name>